<feature type="compositionally biased region" description="Low complexity" evidence="3">
    <location>
        <begin position="1016"/>
        <end position="1026"/>
    </location>
</feature>
<dbReference type="InterPro" id="IPR002172">
    <property type="entry name" value="LDrepeatLR_classA_rpt"/>
</dbReference>
<feature type="region of interest" description="Disordered" evidence="3">
    <location>
        <begin position="662"/>
        <end position="727"/>
    </location>
</feature>
<organism evidence="5 6">
    <name type="scientific">Ceratosolen solmsi marchali</name>
    <dbReference type="NCBI Taxonomy" id="326594"/>
    <lineage>
        <taxon>Eukaryota</taxon>
        <taxon>Metazoa</taxon>
        <taxon>Ecdysozoa</taxon>
        <taxon>Arthropoda</taxon>
        <taxon>Hexapoda</taxon>
        <taxon>Insecta</taxon>
        <taxon>Pterygota</taxon>
        <taxon>Neoptera</taxon>
        <taxon>Endopterygota</taxon>
        <taxon>Hymenoptera</taxon>
        <taxon>Apocrita</taxon>
        <taxon>Proctotrupomorpha</taxon>
        <taxon>Chalcidoidea</taxon>
        <taxon>Agaonidae</taxon>
        <taxon>Agaoninae</taxon>
        <taxon>Ceratosolen</taxon>
    </lineage>
</organism>
<protein>
    <submittedName>
        <fullName evidence="6">Uncharacterized protein LOC105362061</fullName>
    </submittedName>
</protein>
<dbReference type="GeneID" id="105362061"/>
<evidence type="ECO:0000313" key="5">
    <source>
        <dbReference type="Proteomes" id="UP000695007"/>
    </source>
</evidence>
<feature type="compositionally biased region" description="Polar residues" evidence="3">
    <location>
        <begin position="1112"/>
        <end position="1122"/>
    </location>
</feature>
<accession>A0AAJ6YGL3</accession>
<feature type="region of interest" description="Disordered" evidence="3">
    <location>
        <begin position="1013"/>
        <end position="1046"/>
    </location>
</feature>
<proteinExistence type="predicted"/>
<feature type="signal peptide" evidence="4">
    <location>
        <begin position="1"/>
        <end position="26"/>
    </location>
</feature>
<feature type="compositionally biased region" description="Polar residues" evidence="3">
    <location>
        <begin position="697"/>
        <end position="712"/>
    </location>
</feature>
<keyword evidence="5" id="KW-1185">Reference proteome</keyword>
<evidence type="ECO:0000256" key="1">
    <source>
        <dbReference type="ARBA" id="ARBA00023157"/>
    </source>
</evidence>
<dbReference type="RefSeq" id="XP_011497690.1">
    <property type="nucleotide sequence ID" value="XM_011499388.1"/>
</dbReference>
<reference evidence="6" key="1">
    <citation type="submission" date="2025-08" db="UniProtKB">
        <authorList>
            <consortium name="RefSeq"/>
        </authorList>
    </citation>
    <scope>IDENTIFICATION</scope>
</reference>
<name>A0AAJ6YGL3_9HYME</name>
<feature type="chain" id="PRO_5042470165" evidence="4">
    <location>
        <begin position="27"/>
        <end position="1320"/>
    </location>
</feature>
<evidence type="ECO:0000256" key="3">
    <source>
        <dbReference type="SAM" id="MobiDB-lite"/>
    </source>
</evidence>
<dbReference type="KEGG" id="csol:105362061"/>
<dbReference type="PROSITE" id="PS50068">
    <property type="entry name" value="LDLRA_2"/>
    <property type="match status" value="1"/>
</dbReference>
<evidence type="ECO:0000313" key="6">
    <source>
        <dbReference type="RefSeq" id="XP_011497690.1"/>
    </source>
</evidence>
<comment type="caution">
    <text evidence="2">Lacks conserved residue(s) required for the propagation of feature annotation.</text>
</comment>
<evidence type="ECO:0000256" key="2">
    <source>
        <dbReference type="PROSITE-ProRule" id="PRU00124"/>
    </source>
</evidence>
<sequence length="1320" mass="148653">MAKDRKHRAIPGVLVIVLALISATAAESRRRGHHHQEVNHHHHEYNHHHNENDDNDNEQWQVYNLGLNANSDALMRMHSNARGNGNRMFRLYGFQNGVEELLLYGSELRAKILETLGTLVYDHYDEFSIDQLEALYRVYHDTLRRKYNIFEVAKKLKWQREVFNNSVICKTVLEKMCSCMKDSSNVCTNIKTPNYRRSNPRKISKNALKVSELFPKDLTLANLLKHIQKKKLKITPQLISGLLLNVPYNNFNNDVHRAEKILVSYLNSLSNNKYYNSLENLNKYRTIDDFLKSFLEQKAEQFPDQAKRAALFLAEHVQRDTNSISENIENFGITYENKTIDLKYLCELVIPNDLVDLDIIESRDYLESEMKRNHVVNRYLELDKYEHATPDQLLLEILRQMKRISRIISFPSNVVRALSAHADFWRKGRNIDNVADFINLFKAYDNLIDNPKFKRFFQLATTIQNKLRNEENIHLELTCTMPRPCLHRVLLKIIECDIIDDETKAEILEFMKLLDQNGRPLLVENPLNKITTSSGITKLLEFRTTRPTEITFVSSRQPSKNDGYLVHGELKPKPKKHNLSTNTEVNFDERELGTTPNSSGEENTTPKFFRHLSTNAISTEYPVAYNKFSTNIYSNIPENKEPSLDDQGDVDSSTDNMIFKLTPNSASTLNPKIKSKDKHPRGKPIGPNKILKLRPSGKSSTIIPNPDSSDSQEYSEEGTTVYPGNDIDGETIVTIATENPSEFSYETTTNLITTVTEPIDVSAEYTPINNDSRETIIDDNASNMSIEESTTNYSMEGTSTEASSTTIRLEKNAIFPVGPFEGDISTTTDSSICDDSDSCATESCEGDNCTEDKEVTTPNALSEECNDMSCEQSSETPCVGPNCSVTSQSAECQGSDEKCNAENCLDSSCSTPITTSEPTVAPTIVPTSEFTAVPTLLPITLHPIVSTVVSTVPTSTINPTTTTYAPTTTDALDITTESCGDSECSTSENCDKGSCSNEENCNSENCAESTEKCEGSDCSDSSSNCKDSNDEDCNNTTSKPENETVEHNLIGKSVICDSEDCSEKSSPSCQGPNCSSAELNDSSKPCHGTDCPTKTQDCDGKDCPDSSENDSDPTTPNTGDNVTKTHFDKTITEKPRSNLCISKDPHRKRKAEHLQKIRKLTALLADKPNRQGALLDSNEYPSNNLNAFRFPKYNGNISGRVKTLIQKLKTGKSFKKLQDSFKNTQANAYSNSMNIPENMNNQNRRKLVVKNSILSQQNSQHHREVTEKRIIQKQLKESSKNTRAIKINNRVEMRRKLPIKLRAYDPNMILQSKRNNPNKN</sequence>
<dbReference type="Proteomes" id="UP000695007">
    <property type="component" value="Unplaced"/>
</dbReference>
<gene>
    <name evidence="6" type="primary">LOC105362061</name>
</gene>
<keyword evidence="1" id="KW-1015">Disulfide bond</keyword>
<keyword evidence="4" id="KW-0732">Signal</keyword>
<feature type="region of interest" description="Disordered" evidence="3">
    <location>
        <begin position="1102"/>
        <end position="1127"/>
    </location>
</feature>
<feature type="compositionally biased region" description="Basic residues" evidence="3">
    <location>
        <begin position="673"/>
        <end position="682"/>
    </location>
</feature>
<evidence type="ECO:0000256" key="4">
    <source>
        <dbReference type="SAM" id="SignalP"/>
    </source>
</evidence>